<gene>
    <name evidence="1" type="ORF">JG688_00011873</name>
</gene>
<evidence type="ECO:0000313" key="2">
    <source>
        <dbReference type="Proteomes" id="UP000709295"/>
    </source>
</evidence>
<dbReference type="EMBL" id="JAENGY010000869">
    <property type="protein sequence ID" value="KAG6955473.1"/>
    <property type="molecule type" value="Genomic_DNA"/>
</dbReference>
<dbReference type="AlphaFoldDB" id="A0A8J5J3F7"/>
<dbReference type="Proteomes" id="UP000709295">
    <property type="component" value="Unassembled WGS sequence"/>
</dbReference>
<proteinExistence type="predicted"/>
<accession>A0A8J5J3F7</accession>
<sequence>MFLSEQFGSITIREDSEFENAELAQLRLVSLVSSGATVESNTAVFSKLVEGANGEYGIMAADFVDFDELHPYRSSERLRHDTTTSLMVRAIPSTNGNPPVVVVTRWTCLKLYHSNTYATQKLETGLMDCSVCWVDTAQKCVEEQLMNAAVFNSPQPF</sequence>
<evidence type="ECO:0000313" key="1">
    <source>
        <dbReference type="EMBL" id="KAG6955473.1"/>
    </source>
</evidence>
<reference evidence="1" key="1">
    <citation type="submission" date="2021-01" db="EMBL/GenBank/DDBJ databases">
        <title>Phytophthora aleatoria, a newly-described species from Pinus radiata is distinct from Phytophthora cactorum isolates based on comparative genomics.</title>
        <authorList>
            <person name="Mcdougal R."/>
            <person name="Panda P."/>
            <person name="Williams N."/>
            <person name="Studholme D.J."/>
        </authorList>
    </citation>
    <scope>NUCLEOTIDE SEQUENCE</scope>
    <source>
        <strain evidence="1">NZFS 4037</strain>
    </source>
</reference>
<organism evidence="1 2">
    <name type="scientific">Phytophthora aleatoria</name>
    <dbReference type="NCBI Taxonomy" id="2496075"/>
    <lineage>
        <taxon>Eukaryota</taxon>
        <taxon>Sar</taxon>
        <taxon>Stramenopiles</taxon>
        <taxon>Oomycota</taxon>
        <taxon>Peronosporomycetes</taxon>
        <taxon>Peronosporales</taxon>
        <taxon>Peronosporaceae</taxon>
        <taxon>Phytophthora</taxon>
    </lineage>
</organism>
<name>A0A8J5J3F7_9STRA</name>
<protein>
    <submittedName>
        <fullName evidence="1">Uncharacterized protein</fullName>
    </submittedName>
</protein>
<keyword evidence="2" id="KW-1185">Reference proteome</keyword>
<comment type="caution">
    <text evidence="1">The sequence shown here is derived from an EMBL/GenBank/DDBJ whole genome shotgun (WGS) entry which is preliminary data.</text>
</comment>